<feature type="domain" description="Putative endonuclease Z1" evidence="1">
    <location>
        <begin position="428"/>
        <end position="656"/>
    </location>
</feature>
<dbReference type="SUPFAM" id="SSF52540">
    <property type="entry name" value="P-loop containing nucleoside triphosphate hydrolases"/>
    <property type="match status" value="1"/>
</dbReference>
<dbReference type="InterPro" id="IPR018310">
    <property type="entry name" value="Put_endonuclease_Z1-dom"/>
</dbReference>
<gene>
    <name evidence="2" type="ORF">NCTC13067_00171</name>
</gene>
<dbReference type="EMBL" id="UGTM01000001">
    <property type="protein sequence ID" value="SUB86532.1"/>
    <property type="molecule type" value="Genomic_DNA"/>
</dbReference>
<proteinExistence type="predicted"/>
<dbReference type="Gene3D" id="3.40.50.300">
    <property type="entry name" value="P-loop containing nucleotide triphosphate hydrolases"/>
    <property type="match status" value="1"/>
</dbReference>
<dbReference type="InterPro" id="IPR027417">
    <property type="entry name" value="P-loop_NTPase"/>
</dbReference>
<dbReference type="Pfam" id="PF10593">
    <property type="entry name" value="Z1"/>
    <property type="match status" value="1"/>
</dbReference>
<sequence length="955" mass="109961">MTDNQYTILKQFTRTFIDLSKSQGKELRPEDIDTYINRAVMLSKLDCDDVTKTRLFIDMEYEYKIVHNKGQAIFNNYDEKREWYSNMEIQDNFFWSRYKDYLINHSSISRISINLLDDVTLPDIMNCLGNPNDALDKPRLRRGLIIGDVQSGKTATYTGLICKAADAGYKVVILLTGITENLRRQTQERIDEGIVGITLKKEGKIEKYPRVGVGMDNKQIKATSVTSTLNDFVGNCNKITMSLASNSLVLFVIKKNVSVLQRLYNWLREQNIDPIKGYVDVPMLLIDDEADNASVNTRKDETDPTRTNKLIRQICNLFMNSTYVGFTATPFANVFIDPDSVDTMQHADLFPEHFIYALEAPSNYVGADKLFYPEGAFYRNLRYITDITELDYSSEAYKDLVQNNPEVLNSGTFYYKHKKEWNGILPDSLRESILCFCLANVVRDLRGQSKEPRSMLVNMSRFIHVQKVITGHVAEWFEEVFDDIRVNFNEDASKNHHLPLYGELRSLWEKHFSQVNDITFARVSQKSVLLAALEKIEVKMVNGSKQSASLNYKENPSLRVIAIGGLSLSRGLTLEGLMVSYFYRNTATFDVLMQMGRWFGYRRGYEDLFQIWTSHVSVLWYAEVARASAELKNDIREMFDQQLTPKDFGIKVRDNCDDLQITASNKMRTAVSKDMMYSFYGNIYDTPYITSKIDHNKINTQLVQEIASHLLSEGYTLRYTDYKKADKDVNDTSDGSSRYFADVPKDVVVEFLRGIKYSMANPRFDAKNIISFLEDEETEGVDLWDVVFESGKSPMHYDVEGLRQVKCMERSICNTTRNIIQISTRRRVMTGSMEGRFALSKEDIEKAENAQRRQWEIDGENSQGRDIPVKAYFRFLPKRKPMLVIMFIKPKDADGEEEEMLRKYKEALGDDCIVAFAVGCPGVKDEGKAVKYQVNKIFQQLSIEGEEPEEEDDDE</sequence>
<dbReference type="Proteomes" id="UP000255469">
    <property type="component" value="Unassembled WGS sequence"/>
</dbReference>
<evidence type="ECO:0000313" key="2">
    <source>
        <dbReference type="EMBL" id="SUB86532.1"/>
    </source>
</evidence>
<dbReference type="RefSeq" id="WP_029216534.1">
    <property type="nucleotide sequence ID" value="NZ_CAUVPN010000007.1"/>
</dbReference>
<evidence type="ECO:0000259" key="1">
    <source>
        <dbReference type="Pfam" id="PF10593"/>
    </source>
</evidence>
<organism evidence="2 3">
    <name type="scientific">Prevotella denticola</name>
    <dbReference type="NCBI Taxonomy" id="28129"/>
    <lineage>
        <taxon>Bacteria</taxon>
        <taxon>Pseudomonadati</taxon>
        <taxon>Bacteroidota</taxon>
        <taxon>Bacteroidia</taxon>
        <taxon>Bacteroidales</taxon>
        <taxon>Prevotellaceae</taxon>
        <taxon>Prevotella</taxon>
    </lineage>
</organism>
<reference evidence="2 3" key="1">
    <citation type="submission" date="2018-06" db="EMBL/GenBank/DDBJ databases">
        <authorList>
            <consortium name="Pathogen Informatics"/>
            <person name="Doyle S."/>
        </authorList>
    </citation>
    <scope>NUCLEOTIDE SEQUENCE [LARGE SCALE GENOMIC DNA]</scope>
    <source>
        <strain evidence="2 3">NCTC13067</strain>
    </source>
</reference>
<accession>A0A379E2L8</accession>
<protein>
    <submittedName>
        <fullName evidence="2">Z1 domain</fullName>
    </submittedName>
</protein>
<dbReference type="AlphaFoldDB" id="A0A379E2L8"/>
<name>A0A379E2L8_9BACT</name>
<evidence type="ECO:0000313" key="3">
    <source>
        <dbReference type="Proteomes" id="UP000255469"/>
    </source>
</evidence>